<dbReference type="InterPro" id="IPR039349">
    <property type="entry name" value="PRIN2"/>
</dbReference>
<gene>
    <name evidence="1" type="ORF">G2W53_020563</name>
</gene>
<accession>A0A834WSF0</accession>
<reference evidence="1" key="1">
    <citation type="submission" date="2020-09" db="EMBL/GenBank/DDBJ databases">
        <title>Genome-Enabled Discovery of Anthraquinone Biosynthesis in Senna tora.</title>
        <authorList>
            <person name="Kang S.-H."/>
            <person name="Pandey R.P."/>
            <person name="Lee C.-M."/>
            <person name="Sim J.-S."/>
            <person name="Jeong J.-T."/>
            <person name="Choi B.-S."/>
            <person name="Jung M."/>
            <person name="Ginzburg D."/>
            <person name="Zhao K."/>
            <person name="Won S.Y."/>
            <person name="Oh T.-J."/>
            <person name="Yu Y."/>
            <person name="Kim N.-H."/>
            <person name="Lee O.R."/>
            <person name="Lee T.-H."/>
            <person name="Bashyal P."/>
            <person name="Kim T.-S."/>
            <person name="Lee W.-H."/>
            <person name="Kawkins C."/>
            <person name="Kim C.-K."/>
            <person name="Kim J.S."/>
            <person name="Ahn B.O."/>
            <person name="Rhee S.Y."/>
            <person name="Sohng J.K."/>
        </authorList>
    </citation>
    <scope>NUCLEOTIDE SEQUENCE</scope>
    <source>
        <tissue evidence="1">Leaf</tissue>
    </source>
</reference>
<comment type="caution">
    <text evidence="1">The sequence shown here is derived from an EMBL/GenBank/DDBJ whole genome shotgun (WGS) entry which is preliminary data.</text>
</comment>
<dbReference type="PANTHER" id="PTHR35987:SF2">
    <property type="entry name" value="PROTEIN PLASTID REDOX INSENSITIVE 2, CHLOROPLASTIC"/>
    <property type="match status" value="1"/>
</dbReference>
<proteinExistence type="predicted"/>
<dbReference type="Proteomes" id="UP000634136">
    <property type="component" value="Unassembled WGS sequence"/>
</dbReference>
<evidence type="ECO:0000313" key="1">
    <source>
        <dbReference type="EMBL" id="KAF7829399.1"/>
    </source>
</evidence>
<dbReference type="GO" id="GO:0010468">
    <property type="term" value="P:regulation of gene expression"/>
    <property type="evidence" value="ECO:0007669"/>
    <property type="project" value="InterPro"/>
</dbReference>
<sequence length="185" mass="20520">MSWTTTTTSTFCFAASLFNSFSPISSSLRSSYTRSSGTKYKQSSSFPSVNDNFFTISPLLLRPYSSSQSLITRAAEYKFPDPIPEFADAETKKFRDHLLKKLSKKEVYGESVEQVVGVCTEIFSTFLHSEYGGPGTLLVMPFIDMADTVNERGLPGGPQAARAAIKWAQNHVDKDWKQWTAADTG</sequence>
<dbReference type="OrthoDB" id="1924990at2759"/>
<organism evidence="1 2">
    <name type="scientific">Senna tora</name>
    <dbReference type="NCBI Taxonomy" id="362788"/>
    <lineage>
        <taxon>Eukaryota</taxon>
        <taxon>Viridiplantae</taxon>
        <taxon>Streptophyta</taxon>
        <taxon>Embryophyta</taxon>
        <taxon>Tracheophyta</taxon>
        <taxon>Spermatophyta</taxon>
        <taxon>Magnoliopsida</taxon>
        <taxon>eudicotyledons</taxon>
        <taxon>Gunneridae</taxon>
        <taxon>Pentapetalae</taxon>
        <taxon>rosids</taxon>
        <taxon>fabids</taxon>
        <taxon>Fabales</taxon>
        <taxon>Fabaceae</taxon>
        <taxon>Caesalpinioideae</taxon>
        <taxon>Cassia clade</taxon>
        <taxon>Senna</taxon>
    </lineage>
</organism>
<dbReference type="AlphaFoldDB" id="A0A834WSF0"/>
<name>A0A834WSF0_9FABA</name>
<keyword evidence="2" id="KW-1185">Reference proteome</keyword>
<dbReference type="PANTHER" id="PTHR35987">
    <property type="entry name" value="PROTEIN PLASTID REDOX INSENSITIVE 2, CHLOROPLASTIC-RELATED"/>
    <property type="match status" value="1"/>
</dbReference>
<evidence type="ECO:0000313" key="2">
    <source>
        <dbReference type="Proteomes" id="UP000634136"/>
    </source>
</evidence>
<dbReference type="EMBL" id="JAAIUW010000006">
    <property type="protein sequence ID" value="KAF7829399.1"/>
    <property type="molecule type" value="Genomic_DNA"/>
</dbReference>
<protein>
    <submittedName>
        <fullName evidence="1">Protein PLASTID REDOX INSENSITIVE 2, chloroplastic-like</fullName>
    </submittedName>
</protein>